<gene>
    <name evidence="3" type="ORF">SAMN02982996_02810</name>
</gene>
<feature type="signal peptide" evidence="1">
    <location>
        <begin position="1"/>
        <end position="20"/>
    </location>
</feature>
<dbReference type="InterPro" id="IPR012347">
    <property type="entry name" value="Ferritin-like"/>
</dbReference>
<dbReference type="EMBL" id="FNQS01000011">
    <property type="protein sequence ID" value="SEA89635.1"/>
    <property type="molecule type" value="Genomic_DNA"/>
</dbReference>
<feature type="chain" id="PRO_5010586968" description="DUF305 domain-containing protein" evidence="1">
    <location>
        <begin position="21"/>
        <end position="120"/>
    </location>
</feature>
<dbReference type="RefSeq" id="WP_026742064.1">
    <property type="nucleotide sequence ID" value="NZ_FNQS01000011.1"/>
</dbReference>
<dbReference type="PANTHER" id="PTHR36933:SF1">
    <property type="entry name" value="SLL0788 PROTEIN"/>
    <property type="match status" value="1"/>
</dbReference>
<feature type="domain" description="DUF305" evidence="2">
    <location>
        <begin position="28"/>
        <end position="114"/>
    </location>
</feature>
<proteinExistence type="predicted"/>
<evidence type="ECO:0000313" key="4">
    <source>
        <dbReference type="Proteomes" id="UP000187280"/>
    </source>
</evidence>
<dbReference type="InterPro" id="IPR005183">
    <property type="entry name" value="DUF305_CopM-like"/>
</dbReference>
<name>A0A1H4EXA7_9GAMM</name>
<reference evidence="3 4" key="1">
    <citation type="submission" date="2016-10" db="EMBL/GenBank/DDBJ databases">
        <authorList>
            <person name="de Groot N.N."/>
        </authorList>
    </citation>
    <scope>NUCLEOTIDE SEQUENCE [LARGE SCALE GENOMIC DNA]</scope>
    <source>
        <strain evidence="3 4">ATCC 29281</strain>
    </source>
</reference>
<protein>
    <recommendedName>
        <fullName evidence="2">DUF305 domain-containing protein</fullName>
    </recommendedName>
</protein>
<organism evidence="3 4">
    <name type="scientific">Lonsdalea quercina</name>
    <dbReference type="NCBI Taxonomy" id="71657"/>
    <lineage>
        <taxon>Bacteria</taxon>
        <taxon>Pseudomonadati</taxon>
        <taxon>Pseudomonadota</taxon>
        <taxon>Gammaproteobacteria</taxon>
        <taxon>Enterobacterales</taxon>
        <taxon>Pectobacteriaceae</taxon>
        <taxon>Lonsdalea</taxon>
    </lineage>
</organism>
<evidence type="ECO:0000313" key="3">
    <source>
        <dbReference type="EMBL" id="SEA89635.1"/>
    </source>
</evidence>
<evidence type="ECO:0000256" key="1">
    <source>
        <dbReference type="SAM" id="SignalP"/>
    </source>
</evidence>
<dbReference type="PANTHER" id="PTHR36933">
    <property type="entry name" value="SLL0788 PROTEIN"/>
    <property type="match status" value="1"/>
</dbReference>
<dbReference type="GeneID" id="97765654"/>
<keyword evidence="1" id="KW-0732">Signal</keyword>
<sequence>MKHRHWLLVGFLLAPLSALAAESMHDGNHNSTDSTGFEQAYQQDMENMHRDMMKSMSTQNPDAAFAQGMIAHHQGAIAMAKTQLRFGKDPELRKLAEDIIKAQQPEIEQMQKWLEQHPGQ</sequence>
<dbReference type="Gene3D" id="1.20.1260.10">
    <property type="match status" value="1"/>
</dbReference>
<dbReference type="eggNOG" id="COG3544">
    <property type="taxonomic scope" value="Bacteria"/>
</dbReference>
<dbReference type="Proteomes" id="UP000187280">
    <property type="component" value="Unassembled WGS sequence"/>
</dbReference>
<dbReference type="AlphaFoldDB" id="A0A1H4EXA7"/>
<dbReference type="Pfam" id="PF03713">
    <property type="entry name" value="DUF305"/>
    <property type="match status" value="1"/>
</dbReference>
<keyword evidence="4" id="KW-1185">Reference proteome</keyword>
<evidence type="ECO:0000259" key="2">
    <source>
        <dbReference type="Pfam" id="PF03713"/>
    </source>
</evidence>
<accession>A0A1H4EXA7</accession>